<dbReference type="GO" id="GO:0005576">
    <property type="term" value="C:extracellular region"/>
    <property type="evidence" value="ECO:0007669"/>
    <property type="project" value="UniProtKB-SubCell"/>
</dbReference>
<dbReference type="EC" id="3.2.1.78" evidence="3"/>
<organism evidence="9 10">
    <name type="scientific">Actinoplanes italicus</name>
    <dbReference type="NCBI Taxonomy" id="113567"/>
    <lineage>
        <taxon>Bacteria</taxon>
        <taxon>Bacillati</taxon>
        <taxon>Actinomycetota</taxon>
        <taxon>Actinomycetes</taxon>
        <taxon>Micromonosporales</taxon>
        <taxon>Micromonosporaceae</taxon>
        <taxon>Actinoplanes</taxon>
    </lineage>
</organism>
<comment type="catalytic activity">
    <reaction evidence="1">
        <text>Random hydrolysis of (1-&gt;4)-beta-D-mannosidic linkages in mannans, galactomannans and glucomannans.</text>
        <dbReference type="EC" id="3.2.1.78"/>
    </reaction>
</comment>
<dbReference type="PANTHER" id="PTHR31451:SF39">
    <property type="entry name" value="MANNAN ENDO-1,4-BETA-MANNOSIDASE 1"/>
    <property type="match status" value="1"/>
</dbReference>
<feature type="domain" description="Glycoside hydrolase family 5" evidence="8">
    <location>
        <begin position="21"/>
        <end position="226"/>
    </location>
</feature>
<dbReference type="Proteomes" id="UP000239415">
    <property type="component" value="Unassembled WGS sequence"/>
</dbReference>
<evidence type="ECO:0000256" key="1">
    <source>
        <dbReference type="ARBA" id="ARBA00001678"/>
    </source>
</evidence>
<evidence type="ECO:0000256" key="5">
    <source>
        <dbReference type="ARBA" id="ARBA00022729"/>
    </source>
</evidence>
<dbReference type="GO" id="GO:0005975">
    <property type="term" value="P:carbohydrate metabolic process"/>
    <property type="evidence" value="ECO:0007669"/>
    <property type="project" value="UniProtKB-ARBA"/>
</dbReference>
<dbReference type="InterPro" id="IPR013783">
    <property type="entry name" value="Ig-like_fold"/>
</dbReference>
<proteinExistence type="predicted"/>
<dbReference type="InterPro" id="IPR001547">
    <property type="entry name" value="Glyco_hydro_5"/>
</dbReference>
<dbReference type="PANTHER" id="PTHR31451">
    <property type="match status" value="1"/>
</dbReference>
<keyword evidence="6" id="KW-0378">Hydrolase</keyword>
<comment type="subcellular location">
    <subcellularLocation>
        <location evidence="2">Secreted</location>
    </subcellularLocation>
</comment>
<dbReference type="InterPro" id="IPR008979">
    <property type="entry name" value="Galactose-bd-like_sf"/>
</dbReference>
<keyword evidence="10" id="KW-1185">Reference proteome</keyword>
<dbReference type="InterPro" id="IPR045053">
    <property type="entry name" value="MAN-like"/>
</dbReference>
<dbReference type="EMBL" id="PVMZ01000019">
    <property type="protein sequence ID" value="PRX16549.1"/>
    <property type="molecule type" value="Genomic_DNA"/>
</dbReference>
<evidence type="ECO:0000256" key="6">
    <source>
        <dbReference type="ARBA" id="ARBA00022801"/>
    </source>
</evidence>
<evidence type="ECO:0000313" key="10">
    <source>
        <dbReference type="Proteomes" id="UP000239415"/>
    </source>
</evidence>
<dbReference type="Gene3D" id="3.20.20.80">
    <property type="entry name" value="Glycosidases"/>
    <property type="match status" value="1"/>
</dbReference>
<name>A0A2T0K174_9ACTN</name>
<comment type="caution">
    <text evidence="9">The sequence shown here is derived from an EMBL/GenBank/DDBJ whole genome shotgun (WGS) entry which is preliminary data.</text>
</comment>
<sequence>MTAFAASAVVPAPAFAHASNQFVTRDGTQLRIGKKPFRFAGTNLYWLGLDENVGGVDHPTYFRIRDALDTAKAMGMTVVRSHMLASTGHPKALLPSKEAGFNDEAFHTIDYAVAHAGKAGIRLILPLTDNWAYYHGGHADFTKPYGLPGEAFYTDPRVIADYQAYVKHVMHHVNPLTGKRLVDDPTIMAWELGNELEGMTAEWINANAAVFSAWAPRQLIAAGRRFDIDADTLTAPDIDIVDVHYYPPTAVKVRSDAATVAAAGKVYIAGEYASNAASSELLTPLVADPNVTGMLSWSLFGHHDRHGFVQHDDGFTFHYPGDDERMTAANRAQIAYAEALGASTARKPAGTPLITEITKRGGLNVVQWRGAAAADAYRVERSRSERGPWRPAHNGLITDNDTPWTDLTAPGDVWYRVTPLKNGKTGKTSDPMYAGRRETVLVDPLETFDLAGGQAGLELRPGADDTAAHPTGAGPAWISWHRASTRRVTFDLLTSARPHLADHRSTAADRRSGLAVQVSDDGTAWRTVRASVDRSGDGRYSVNATLPGVDHVRLAWTGDRRAGLTRATLWSDDPTPVTGAPPAFAVVSPAAGATEVIGPDSFSWQPADGAGYYTLTLSRSANLSDPVITATGLPESVYEPPQGLDPATTWYWSVRAVNAAGSTTTPVAAFTTRAVPAAPVTIDDFEGYADDAALTAAYVRNTGGDPVTSTLVPALSGDGRAMALDVIAGSSGYAGVSRTFPAPLDLWGQEGIEFQLDRSATQATITVQFVAGGVYWEHTLPATTASGLVRVPFTAFAPPPWAPGGDLNLQKVTQLSLYLGGAGGRLTIDDVKAFPPTR</sequence>
<evidence type="ECO:0000256" key="7">
    <source>
        <dbReference type="ARBA" id="ARBA00023295"/>
    </source>
</evidence>
<evidence type="ECO:0000313" key="9">
    <source>
        <dbReference type="EMBL" id="PRX16549.1"/>
    </source>
</evidence>
<dbReference type="Pfam" id="PF26410">
    <property type="entry name" value="GH5_mannosidase"/>
    <property type="match status" value="1"/>
</dbReference>
<dbReference type="InterPro" id="IPR017853">
    <property type="entry name" value="GH"/>
</dbReference>
<dbReference type="SUPFAM" id="SSF51445">
    <property type="entry name" value="(Trans)glycosidases"/>
    <property type="match status" value="1"/>
</dbReference>
<gene>
    <name evidence="9" type="ORF">CLV67_119130</name>
</gene>
<protein>
    <recommendedName>
        <fullName evidence="3">mannan endo-1,4-beta-mannosidase</fullName>
        <ecNumber evidence="3">3.2.1.78</ecNumber>
    </recommendedName>
</protein>
<accession>A0A2T0K174</accession>
<evidence type="ECO:0000256" key="4">
    <source>
        <dbReference type="ARBA" id="ARBA00022525"/>
    </source>
</evidence>
<keyword evidence="5" id="KW-0732">Signal</keyword>
<evidence type="ECO:0000256" key="2">
    <source>
        <dbReference type="ARBA" id="ARBA00004613"/>
    </source>
</evidence>
<keyword evidence="7" id="KW-0326">Glycosidase</keyword>
<keyword evidence="4" id="KW-0964">Secreted</keyword>
<dbReference type="GO" id="GO:0016985">
    <property type="term" value="F:mannan endo-1,4-beta-mannosidase activity"/>
    <property type="evidence" value="ECO:0007669"/>
    <property type="project" value="TreeGrafter"/>
</dbReference>
<dbReference type="AlphaFoldDB" id="A0A2T0K174"/>
<reference evidence="9 10" key="1">
    <citation type="submission" date="2018-03" db="EMBL/GenBank/DDBJ databases">
        <title>Genomic Encyclopedia of Archaeal and Bacterial Type Strains, Phase II (KMG-II): from individual species to whole genera.</title>
        <authorList>
            <person name="Goeker M."/>
        </authorList>
    </citation>
    <scope>NUCLEOTIDE SEQUENCE [LARGE SCALE GENOMIC DNA]</scope>
    <source>
        <strain evidence="9 10">DSM 43146</strain>
    </source>
</reference>
<evidence type="ECO:0000256" key="3">
    <source>
        <dbReference type="ARBA" id="ARBA00012706"/>
    </source>
</evidence>
<dbReference type="Gene3D" id="2.60.40.10">
    <property type="entry name" value="Immunoglobulins"/>
    <property type="match status" value="1"/>
</dbReference>
<evidence type="ECO:0000259" key="8">
    <source>
        <dbReference type="Pfam" id="PF26410"/>
    </source>
</evidence>
<dbReference type="SUPFAM" id="SSF49785">
    <property type="entry name" value="Galactose-binding domain-like"/>
    <property type="match status" value="1"/>
</dbReference>